<accession>A0A7J7L2L4</accession>
<feature type="domain" description="Aminotransferase-like plant mobile" evidence="1">
    <location>
        <begin position="40"/>
        <end position="100"/>
    </location>
</feature>
<gene>
    <name evidence="2" type="ORF">GIB67_030114</name>
</gene>
<comment type="caution">
    <text evidence="2">The sequence shown here is derived from an EMBL/GenBank/DDBJ whole genome shotgun (WGS) entry which is preliminary data.</text>
</comment>
<reference evidence="2 3" key="1">
    <citation type="journal article" date="2020" name="IScience">
        <title>Genome Sequencing of the Endangered Kingdonia uniflora (Circaeasteraceae, Ranunculales) Reveals Potential Mechanisms of Evolutionary Specialization.</title>
        <authorList>
            <person name="Sun Y."/>
            <person name="Deng T."/>
            <person name="Zhang A."/>
            <person name="Moore M.J."/>
            <person name="Landis J.B."/>
            <person name="Lin N."/>
            <person name="Zhang H."/>
            <person name="Zhang X."/>
            <person name="Huang J."/>
            <person name="Zhang X."/>
            <person name="Sun H."/>
            <person name="Wang H."/>
        </authorList>
    </citation>
    <scope>NUCLEOTIDE SEQUENCE [LARGE SCALE GENOMIC DNA]</scope>
    <source>
        <strain evidence="2">TB1705</strain>
        <tissue evidence="2">Leaf</tissue>
    </source>
</reference>
<dbReference type="InterPro" id="IPR019557">
    <property type="entry name" value="AminoTfrase-like_pln_mobile"/>
</dbReference>
<proteinExistence type="predicted"/>
<dbReference type="Proteomes" id="UP000541444">
    <property type="component" value="Unassembled WGS sequence"/>
</dbReference>
<evidence type="ECO:0000259" key="1">
    <source>
        <dbReference type="Pfam" id="PF10536"/>
    </source>
</evidence>
<dbReference type="GO" id="GO:0010073">
    <property type="term" value="P:meristem maintenance"/>
    <property type="evidence" value="ECO:0007669"/>
    <property type="project" value="InterPro"/>
</dbReference>
<name>A0A7J7L2L4_9MAGN</name>
<dbReference type="AlphaFoldDB" id="A0A7J7L2L4"/>
<sequence length="132" mass="15676">MPKQDKLQCRGSLDKVLKWYRWIVVYPTLKKLVDDMGFKEFCSINAGNSDNHLIHALVERWWSSTHTFHFPYRKLSFTPLDFVMLTGISFVRGCKLPYDERYSKLEEAEKMFPRHTSSDISYDNITLSYLKK</sequence>
<evidence type="ECO:0000313" key="3">
    <source>
        <dbReference type="Proteomes" id="UP000541444"/>
    </source>
</evidence>
<dbReference type="PANTHER" id="PTHR46033">
    <property type="entry name" value="PROTEIN MAIN-LIKE 2"/>
    <property type="match status" value="1"/>
</dbReference>
<protein>
    <recommendedName>
        <fullName evidence="1">Aminotransferase-like plant mobile domain-containing protein</fullName>
    </recommendedName>
</protein>
<dbReference type="InterPro" id="IPR044824">
    <property type="entry name" value="MAIN-like"/>
</dbReference>
<dbReference type="EMBL" id="JACGCM010002671">
    <property type="protein sequence ID" value="KAF6136829.1"/>
    <property type="molecule type" value="Genomic_DNA"/>
</dbReference>
<evidence type="ECO:0000313" key="2">
    <source>
        <dbReference type="EMBL" id="KAF6136829.1"/>
    </source>
</evidence>
<dbReference type="Pfam" id="PF10536">
    <property type="entry name" value="PMD"/>
    <property type="match status" value="1"/>
</dbReference>
<keyword evidence="3" id="KW-1185">Reference proteome</keyword>
<dbReference type="PANTHER" id="PTHR46033:SF8">
    <property type="entry name" value="PROTEIN MAINTENANCE OF MERISTEMS-LIKE"/>
    <property type="match status" value="1"/>
</dbReference>
<dbReference type="OrthoDB" id="1938336at2759"/>
<organism evidence="2 3">
    <name type="scientific">Kingdonia uniflora</name>
    <dbReference type="NCBI Taxonomy" id="39325"/>
    <lineage>
        <taxon>Eukaryota</taxon>
        <taxon>Viridiplantae</taxon>
        <taxon>Streptophyta</taxon>
        <taxon>Embryophyta</taxon>
        <taxon>Tracheophyta</taxon>
        <taxon>Spermatophyta</taxon>
        <taxon>Magnoliopsida</taxon>
        <taxon>Ranunculales</taxon>
        <taxon>Circaeasteraceae</taxon>
        <taxon>Kingdonia</taxon>
    </lineage>
</organism>